<feature type="non-terminal residue" evidence="1">
    <location>
        <position position="161"/>
    </location>
</feature>
<feature type="non-terminal residue" evidence="1">
    <location>
        <position position="1"/>
    </location>
</feature>
<proteinExistence type="predicted"/>
<name>A0AAD7GY98_MYCRO</name>
<dbReference type="EMBL" id="JARKIE010000005">
    <property type="protein sequence ID" value="KAJ7707788.1"/>
    <property type="molecule type" value="Genomic_DNA"/>
</dbReference>
<comment type="caution">
    <text evidence="1">The sequence shown here is derived from an EMBL/GenBank/DDBJ whole genome shotgun (WGS) entry which is preliminary data.</text>
</comment>
<gene>
    <name evidence="1" type="ORF">B0H17DRAFT_1034036</name>
</gene>
<dbReference type="AlphaFoldDB" id="A0AAD7GY98"/>
<reference evidence="1" key="1">
    <citation type="submission" date="2023-03" db="EMBL/GenBank/DDBJ databases">
        <title>Massive genome expansion in bonnet fungi (Mycena s.s.) driven by repeated elements and novel gene families across ecological guilds.</title>
        <authorList>
            <consortium name="Lawrence Berkeley National Laboratory"/>
            <person name="Harder C.B."/>
            <person name="Miyauchi S."/>
            <person name="Viragh M."/>
            <person name="Kuo A."/>
            <person name="Thoen E."/>
            <person name="Andreopoulos B."/>
            <person name="Lu D."/>
            <person name="Skrede I."/>
            <person name="Drula E."/>
            <person name="Henrissat B."/>
            <person name="Morin E."/>
            <person name="Kohler A."/>
            <person name="Barry K."/>
            <person name="LaButti K."/>
            <person name="Morin E."/>
            <person name="Salamov A."/>
            <person name="Lipzen A."/>
            <person name="Mereny Z."/>
            <person name="Hegedus B."/>
            <person name="Baldrian P."/>
            <person name="Stursova M."/>
            <person name="Weitz H."/>
            <person name="Taylor A."/>
            <person name="Grigoriev I.V."/>
            <person name="Nagy L.G."/>
            <person name="Martin F."/>
            <person name="Kauserud H."/>
        </authorList>
    </citation>
    <scope>NUCLEOTIDE SEQUENCE</scope>
    <source>
        <strain evidence="1">CBHHK067</strain>
    </source>
</reference>
<organism evidence="1 2">
    <name type="scientific">Mycena rosella</name>
    <name type="common">Pink bonnet</name>
    <name type="synonym">Agaricus rosellus</name>
    <dbReference type="NCBI Taxonomy" id="1033263"/>
    <lineage>
        <taxon>Eukaryota</taxon>
        <taxon>Fungi</taxon>
        <taxon>Dikarya</taxon>
        <taxon>Basidiomycota</taxon>
        <taxon>Agaricomycotina</taxon>
        <taxon>Agaricomycetes</taxon>
        <taxon>Agaricomycetidae</taxon>
        <taxon>Agaricales</taxon>
        <taxon>Marasmiineae</taxon>
        <taxon>Mycenaceae</taxon>
        <taxon>Mycena</taxon>
    </lineage>
</organism>
<evidence type="ECO:0000313" key="1">
    <source>
        <dbReference type="EMBL" id="KAJ7707788.1"/>
    </source>
</evidence>
<protein>
    <submittedName>
        <fullName evidence="1">Uncharacterized protein</fullName>
    </submittedName>
</protein>
<sequence>MSALHTDALPADFLPRATSDDQILADQQYQRVLESLAETALATARASNNAAATQRAEDAVVSLRVVGRTLQEVDTSEALAHMIRAVETAADLVELGNFYLRYFVKIFLKSKGRTSTTSISHPSRPSVEQDRVIHLLHMEQGTLSHSDAEQLALERDGCRCL</sequence>
<evidence type="ECO:0000313" key="2">
    <source>
        <dbReference type="Proteomes" id="UP001221757"/>
    </source>
</evidence>
<accession>A0AAD7GY98</accession>
<keyword evidence="2" id="KW-1185">Reference proteome</keyword>
<dbReference type="Proteomes" id="UP001221757">
    <property type="component" value="Unassembled WGS sequence"/>
</dbReference>